<dbReference type="RefSeq" id="WP_189135728.1">
    <property type="nucleotide sequence ID" value="NZ_BMMS01000055.1"/>
</dbReference>
<keyword evidence="3" id="KW-1185">Reference proteome</keyword>
<dbReference type="Gene3D" id="1.10.287.1490">
    <property type="match status" value="1"/>
</dbReference>
<reference evidence="2" key="1">
    <citation type="journal article" date="2014" name="Int. J. Syst. Evol. Microbiol.">
        <title>Complete genome sequence of Corynebacterium casei LMG S-19264T (=DSM 44701T), isolated from a smear-ripened cheese.</title>
        <authorList>
            <consortium name="US DOE Joint Genome Institute (JGI-PGF)"/>
            <person name="Walter F."/>
            <person name="Albersmeier A."/>
            <person name="Kalinowski J."/>
            <person name="Ruckert C."/>
        </authorList>
    </citation>
    <scope>NUCLEOTIDE SEQUENCE</scope>
    <source>
        <strain evidence="2">CGMCC 4.7201</strain>
    </source>
</reference>
<keyword evidence="1" id="KW-0175">Coiled coil</keyword>
<dbReference type="AlphaFoldDB" id="A0A917ZXF2"/>
<reference evidence="2" key="2">
    <citation type="submission" date="2020-09" db="EMBL/GenBank/DDBJ databases">
        <authorList>
            <person name="Sun Q."/>
            <person name="Zhou Y."/>
        </authorList>
    </citation>
    <scope>NUCLEOTIDE SEQUENCE</scope>
    <source>
        <strain evidence="2">CGMCC 4.7201</strain>
    </source>
</reference>
<organism evidence="2 3">
    <name type="scientific">Wenjunlia tyrosinilytica</name>
    <dbReference type="NCBI Taxonomy" id="1544741"/>
    <lineage>
        <taxon>Bacteria</taxon>
        <taxon>Bacillati</taxon>
        <taxon>Actinomycetota</taxon>
        <taxon>Actinomycetes</taxon>
        <taxon>Kitasatosporales</taxon>
        <taxon>Streptomycetaceae</taxon>
        <taxon>Wenjunlia</taxon>
    </lineage>
</organism>
<evidence type="ECO:0000256" key="1">
    <source>
        <dbReference type="SAM" id="Coils"/>
    </source>
</evidence>
<accession>A0A917ZXF2</accession>
<evidence type="ECO:0000313" key="2">
    <source>
        <dbReference type="EMBL" id="GGP00289.1"/>
    </source>
</evidence>
<gene>
    <name evidence="2" type="ORF">GCM10012280_68720</name>
</gene>
<feature type="coiled-coil region" evidence="1">
    <location>
        <begin position="4"/>
        <end position="31"/>
    </location>
</feature>
<evidence type="ECO:0000313" key="3">
    <source>
        <dbReference type="Proteomes" id="UP000641932"/>
    </source>
</evidence>
<proteinExistence type="predicted"/>
<sequence>MSEVEELRRRLEALEGEVDRLREENAATRTLASMADRDVAEMRAALRAHTQTLGALRETQLDQSRTLDAHGTVLEGHGRTLRTIADAVGTLVTGQAALAEAVERLSARPPEPGTT</sequence>
<comment type="caution">
    <text evidence="2">The sequence shown here is derived from an EMBL/GenBank/DDBJ whole genome shotgun (WGS) entry which is preliminary data.</text>
</comment>
<name>A0A917ZXF2_9ACTN</name>
<dbReference type="EMBL" id="BMMS01000055">
    <property type="protein sequence ID" value="GGP00289.1"/>
    <property type="molecule type" value="Genomic_DNA"/>
</dbReference>
<protein>
    <submittedName>
        <fullName evidence="2">Uncharacterized protein</fullName>
    </submittedName>
</protein>
<dbReference type="Proteomes" id="UP000641932">
    <property type="component" value="Unassembled WGS sequence"/>
</dbReference>